<feature type="transmembrane region" description="Helical" evidence="5">
    <location>
        <begin position="292"/>
        <end position="309"/>
    </location>
</feature>
<dbReference type="InterPro" id="IPR001694">
    <property type="entry name" value="NADH_UbQ_OxRdtase_su1/FPO"/>
</dbReference>
<dbReference type="EMBL" id="MWQY01000032">
    <property type="protein sequence ID" value="ORC30298.1"/>
    <property type="molecule type" value="Genomic_DNA"/>
</dbReference>
<protein>
    <recommendedName>
        <fullName evidence="8">NADH dehydrogenase</fullName>
    </recommendedName>
</protein>
<dbReference type="RefSeq" id="WP_083052947.1">
    <property type="nucleotide sequence ID" value="NZ_MWQY01000032.1"/>
</dbReference>
<proteinExistence type="predicted"/>
<evidence type="ECO:0000313" key="7">
    <source>
        <dbReference type="Proteomes" id="UP000192343"/>
    </source>
</evidence>
<feature type="transmembrane region" description="Helical" evidence="5">
    <location>
        <begin position="12"/>
        <end position="31"/>
    </location>
</feature>
<dbReference type="Proteomes" id="UP000192343">
    <property type="component" value="Unassembled WGS sequence"/>
</dbReference>
<evidence type="ECO:0000256" key="2">
    <source>
        <dbReference type="ARBA" id="ARBA00022692"/>
    </source>
</evidence>
<keyword evidence="3 5" id="KW-1133">Transmembrane helix</keyword>
<dbReference type="OrthoDB" id="9778499at2"/>
<keyword evidence="2 5" id="KW-0812">Transmembrane</keyword>
<dbReference type="PANTHER" id="PTHR43359">
    <property type="entry name" value="FORMATE HYDROGENLYASE SUBUNIT 4"/>
    <property type="match status" value="1"/>
</dbReference>
<dbReference type="InterPro" id="IPR052561">
    <property type="entry name" value="ComplexI_Subunit1"/>
</dbReference>
<dbReference type="GO" id="GO:0005886">
    <property type="term" value="C:plasma membrane"/>
    <property type="evidence" value="ECO:0007669"/>
    <property type="project" value="TreeGrafter"/>
</dbReference>
<evidence type="ECO:0000313" key="6">
    <source>
        <dbReference type="EMBL" id="ORC30298.1"/>
    </source>
</evidence>
<evidence type="ECO:0000256" key="1">
    <source>
        <dbReference type="ARBA" id="ARBA00004141"/>
    </source>
</evidence>
<comment type="caution">
    <text evidence="6">The sequence shown here is derived from an EMBL/GenBank/DDBJ whole genome shotgun (WGS) entry which is preliminary data.</text>
</comment>
<feature type="transmembrane region" description="Helical" evidence="5">
    <location>
        <begin position="76"/>
        <end position="98"/>
    </location>
</feature>
<gene>
    <name evidence="6" type="ORF">B4O97_18195</name>
</gene>
<name>A0A1Y1RT62_9SPIO</name>
<dbReference type="STRING" id="1963862.B4O97_18195"/>
<organism evidence="6 7">
    <name type="scientific">Marispirochaeta aestuarii</name>
    <dbReference type="NCBI Taxonomy" id="1963862"/>
    <lineage>
        <taxon>Bacteria</taxon>
        <taxon>Pseudomonadati</taxon>
        <taxon>Spirochaetota</taxon>
        <taxon>Spirochaetia</taxon>
        <taxon>Spirochaetales</taxon>
        <taxon>Spirochaetaceae</taxon>
        <taxon>Marispirochaeta</taxon>
    </lineage>
</organism>
<dbReference type="PANTHER" id="PTHR43359:SF1">
    <property type="entry name" value="FORMATE HYDROGENLYASE SUBUNIT 4-RELATED"/>
    <property type="match status" value="1"/>
</dbReference>
<evidence type="ECO:0000256" key="4">
    <source>
        <dbReference type="ARBA" id="ARBA00023136"/>
    </source>
</evidence>
<dbReference type="AlphaFoldDB" id="A0A1Y1RT62"/>
<evidence type="ECO:0000256" key="5">
    <source>
        <dbReference type="SAM" id="Phobius"/>
    </source>
</evidence>
<feature type="transmembrane region" description="Helical" evidence="5">
    <location>
        <begin position="104"/>
        <end position="123"/>
    </location>
</feature>
<keyword evidence="4 5" id="KW-0472">Membrane</keyword>
<accession>A0A1Y1RT62</accession>
<sequence length="310" mass="33518">MATAILTKAFYTLISLFVILNYGLILMGTMARVRAKVQGRIGQPFYQPYIDMIKNSAKRTGITHGVMFFLGPVFRLAGGLGTYLFIPVIFGSAVFANFSFSGDLLLVMYFIFFGQLGMALGAGESGHPFSPIGVSRGLAQMTAFELPFSLAVISLAAQYQTLSITGIVAAQQGGFQNWAAFTNPLAMAAGMLAFLGMSMNNPFSVVVAPQEIPIGPPTEMQSGFLGMLQANRAIFNGAKMVLFMNLFWGGAAHPNIFIAILIMVAKTFLIYLYVVIVGVSFPRFKTHQSIRFFLGVPTLLGLAAVILQML</sequence>
<evidence type="ECO:0000256" key="3">
    <source>
        <dbReference type="ARBA" id="ARBA00022989"/>
    </source>
</evidence>
<keyword evidence="7" id="KW-1185">Reference proteome</keyword>
<reference evidence="6 7" key="1">
    <citation type="submission" date="2017-03" db="EMBL/GenBank/DDBJ databases">
        <title>Draft Genome sequence of Marispirochaeta sp. strain JC444.</title>
        <authorList>
            <person name="Shivani Y."/>
            <person name="Subhash Y."/>
            <person name="Sasikala C."/>
            <person name="Ramana C."/>
        </authorList>
    </citation>
    <scope>NUCLEOTIDE SEQUENCE [LARGE SCALE GENOMIC DNA]</scope>
    <source>
        <strain evidence="6 7">JC444</strain>
    </source>
</reference>
<dbReference type="Pfam" id="PF00146">
    <property type="entry name" value="NADHdh"/>
    <property type="match status" value="1"/>
</dbReference>
<feature type="transmembrane region" description="Helical" evidence="5">
    <location>
        <begin position="256"/>
        <end position="280"/>
    </location>
</feature>
<evidence type="ECO:0008006" key="8">
    <source>
        <dbReference type="Google" id="ProtNLM"/>
    </source>
</evidence>
<comment type="subcellular location">
    <subcellularLocation>
        <location evidence="1">Membrane</location>
        <topology evidence="1">Multi-pass membrane protein</topology>
    </subcellularLocation>
</comment>
<feature type="transmembrane region" description="Helical" evidence="5">
    <location>
        <begin position="144"/>
        <end position="169"/>
    </location>
</feature>
<feature type="transmembrane region" description="Helical" evidence="5">
    <location>
        <begin position="175"/>
        <end position="195"/>
    </location>
</feature>